<accession>A0AA37SS58</accession>
<dbReference type="PANTHER" id="PTHR48081:SF30">
    <property type="entry name" value="ACETYL-HYDROLASE LIPR-RELATED"/>
    <property type="match status" value="1"/>
</dbReference>
<feature type="domain" description="BD-FAE-like" evidence="4">
    <location>
        <begin position="66"/>
        <end position="268"/>
    </location>
</feature>
<protein>
    <recommendedName>
        <fullName evidence="4">BD-FAE-like domain-containing protein</fullName>
    </recommendedName>
</protein>
<evidence type="ECO:0000256" key="3">
    <source>
        <dbReference type="SAM" id="SignalP"/>
    </source>
</evidence>
<dbReference type="InterPro" id="IPR049492">
    <property type="entry name" value="BD-FAE-like_dom"/>
</dbReference>
<proteinExistence type="inferred from homology"/>
<dbReference type="PANTHER" id="PTHR48081">
    <property type="entry name" value="AB HYDROLASE SUPERFAMILY PROTEIN C4A8.06C"/>
    <property type="match status" value="1"/>
</dbReference>
<dbReference type="SUPFAM" id="SSF53474">
    <property type="entry name" value="alpha/beta-Hydrolases"/>
    <property type="match status" value="1"/>
</dbReference>
<dbReference type="EMBL" id="BSOH01000020">
    <property type="protein sequence ID" value="GLR18454.1"/>
    <property type="molecule type" value="Genomic_DNA"/>
</dbReference>
<evidence type="ECO:0000313" key="5">
    <source>
        <dbReference type="EMBL" id="GLR18454.1"/>
    </source>
</evidence>
<sequence length="316" mass="34705">MSSSNLAKTLAKTALMLTVLLAFLPITFAQNDKEKDILETFKHKETIVYKMVDGIELDMIIFYPEPDKIKKANPWMLHVHGGGWAGGSKYNVLKKSFLGTMQNLLDAGVICATIEYRKARGKITAYEAVVDAKDAAHFLLHNAAQYKLDEIKYGIWGGSAGGHLSLVTALSKDSDFKGDPALAAYPLYFKCIASYFPFTSCVNPDIRPGSIFEDEKLFVRLLGAPLEEKSELAELLSPTELLDENSPPILLIHGDVDTTLPISNSTYMVAVAKEKKADVELLTIKNAGHSFSGSNISPSIEELNTYAANFILSHLQ</sequence>
<dbReference type="RefSeq" id="WP_235293816.1">
    <property type="nucleotide sequence ID" value="NZ_BSOH01000020.1"/>
</dbReference>
<dbReference type="Pfam" id="PF20434">
    <property type="entry name" value="BD-FAE"/>
    <property type="match status" value="1"/>
</dbReference>
<dbReference type="Proteomes" id="UP001156666">
    <property type="component" value="Unassembled WGS sequence"/>
</dbReference>
<dbReference type="InterPro" id="IPR029058">
    <property type="entry name" value="AB_hydrolase_fold"/>
</dbReference>
<evidence type="ECO:0000256" key="2">
    <source>
        <dbReference type="ARBA" id="ARBA00022801"/>
    </source>
</evidence>
<feature type="signal peptide" evidence="3">
    <location>
        <begin position="1"/>
        <end position="29"/>
    </location>
</feature>
<organism evidence="5 6">
    <name type="scientific">Portibacter lacus</name>
    <dbReference type="NCBI Taxonomy" id="1099794"/>
    <lineage>
        <taxon>Bacteria</taxon>
        <taxon>Pseudomonadati</taxon>
        <taxon>Bacteroidota</taxon>
        <taxon>Saprospiria</taxon>
        <taxon>Saprospirales</taxon>
        <taxon>Haliscomenobacteraceae</taxon>
        <taxon>Portibacter</taxon>
    </lineage>
</organism>
<evidence type="ECO:0000313" key="6">
    <source>
        <dbReference type="Proteomes" id="UP001156666"/>
    </source>
</evidence>
<feature type="chain" id="PRO_5041233786" description="BD-FAE-like domain-containing protein" evidence="3">
    <location>
        <begin position="30"/>
        <end position="316"/>
    </location>
</feature>
<dbReference type="InterPro" id="IPR050300">
    <property type="entry name" value="GDXG_lipolytic_enzyme"/>
</dbReference>
<keyword evidence="2" id="KW-0378">Hydrolase</keyword>
<evidence type="ECO:0000256" key="1">
    <source>
        <dbReference type="ARBA" id="ARBA00010515"/>
    </source>
</evidence>
<reference evidence="5" key="2">
    <citation type="submission" date="2023-01" db="EMBL/GenBank/DDBJ databases">
        <title>Draft genome sequence of Portibacter lacus strain NBRC 108769.</title>
        <authorList>
            <person name="Sun Q."/>
            <person name="Mori K."/>
        </authorList>
    </citation>
    <scope>NUCLEOTIDE SEQUENCE</scope>
    <source>
        <strain evidence="5">NBRC 108769</strain>
    </source>
</reference>
<gene>
    <name evidence="5" type="ORF">GCM10007940_30700</name>
</gene>
<name>A0AA37SS58_9BACT</name>
<keyword evidence="6" id="KW-1185">Reference proteome</keyword>
<comment type="similarity">
    <text evidence="1">Belongs to the 'GDXG' lipolytic enzyme family.</text>
</comment>
<dbReference type="GO" id="GO:0004806">
    <property type="term" value="F:triacylglycerol lipase activity"/>
    <property type="evidence" value="ECO:0007669"/>
    <property type="project" value="TreeGrafter"/>
</dbReference>
<dbReference type="AlphaFoldDB" id="A0AA37SS58"/>
<evidence type="ECO:0000259" key="4">
    <source>
        <dbReference type="Pfam" id="PF20434"/>
    </source>
</evidence>
<comment type="caution">
    <text evidence="5">The sequence shown here is derived from an EMBL/GenBank/DDBJ whole genome shotgun (WGS) entry which is preliminary data.</text>
</comment>
<reference evidence="5" key="1">
    <citation type="journal article" date="2014" name="Int. J. Syst. Evol. Microbiol.">
        <title>Complete genome sequence of Corynebacterium casei LMG S-19264T (=DSM 44701T), isolated from a smear-ripened cheese.</title>
        <authorList>
            <consortium name="US DOE Joint Genome Institute (JGI-PGF)"/>
            <person name="Walter F."/>
            <person name="Albersmeier A."/>
            <person name="Kalinowski J."/>
            <person name="Ruckert C."/>
        </authorList>
    </citation>
    <scope>NUCLEOTIDE SEQUENCE</scope>
    <source>
        <strain evidence="5">NBRC 108769</strain>
    </source>
</reference>
<dbReference type="Gene3D" id="3.40.50.1820">
    <property type="entry name" value="alpha/beta hydrolase"/>
    <property type="match status" value="1"/>
</dbReference>
<keyword evidence="3" id="KW-0732">Signal</keyword>